<feature type="coiled-coil region" evidence="1">
    <location>
        <begin position="9"/>
        <end position="36"/>
    </location>
</feature>
<evidence type="ECO:0000313" key="4">
    <source>
        <dbReference type="Proteomes" id="UP000604046"/>
    </source>
</evidence>
<proteinExistence type="predicted"/>
<comment type="caution">
    <text evidence="3">The sequence shown here is derived from an EMBL/GenBank/DDBJ whole genome shotgun (WGS) entry which is preliminary data.</text>
</comment>
<dbReference type="SUPFAM" id="SSF47162">
    <property type="entry name" value="Apolipoprotein"/>
    <property type="match status" value="1"/>
</dbReference>
<evidence type="ECO:0000313" key="3">
    <source>
        <dbReference type="EMBL" id="CAE7024684.1"/>
    </source>
</evidence>
<feature type="compositionally biased region" description="Basic and acidic residues" evidence="2">
    <location>
        <begin position="186"/>
        <end position="209"/>
    </location>
</feature>
<protein>
    <submittedName>
        <fullName evidence="3">Uncharacterized protein</fullName>
    </submittedName>
</protein>
<dbReference type="Gene3D" id="1.20.120.20">
    <property type="entry name" value="Apolipoprotein"/>
    <property type="match status" value="1"/>
</dbReference>
<reference evidence="3" key="1">
    <citation type="submission" date="2021-02" db="EMBL/GenBank/DDBJ databases">
        <authorList>
            <person name="Dougan E. K."/>
            <person name="Rhodes N."/>
            <person name="Thang M."/>
            <person name="Chan C."/>
        </authorList>
    </citation>
    <scope>NUCLEOTIDE SEQUENCE</scope>
</reference>
<sequence length="330" mass="36701">MPKPVYATADELADAVKKLEGQVKATEQKLGAALKQSETNLKAELTKVSDTVANNARAMQDGLQKCLGDSKGYTDDRMNQFRNEMMGMVNGTEDKLSKAESSLGQRLSQVDTDVRKALADELAALCERIDKEFMSTRTDMTNFAEAKSQEGKSNLDNQRKELDDAMAAASQEVDRKLGDLQATLDKTLKDDNDAKQRDQQERDERSNRSESEIWLKIQRLDELLQELKDSTNEATEGLRHTSNKNLSDFKNEASGRLDGLDEENIRIRSAILEVENIATRRVVFALVGAGDSSACHSFVHPSLFVFLDNLRTGSSKTPQSDCAWSQDITV</sequence>
<name>A0A812I675_9DINO</name>
<keyword evidence="4" id="KW-1185">Reference proteome</keyword>
<dbReference type="OrthoDB" id="411510at2759"/>
<keyword evidence="1" id="KW-0175">Coiled coil</keyword>
<organism evidence="3 4">
    <name type="scientific">Symbiodinium natans</name>
    <dbReference type="NCBI Taxonomy" id="878477"/>
    <lineage>
        <taxon>Eukaryota</taxon>
        <taxon>Sar</taxon>
        <taxon>Alveolata</taxon>
        <taxon>Dinophyceae</taxon>
        <taxon>Suessiales</taxon>
        <taxon>Symbiodiniaceae</taxon>
        <taxon>Symbiodinium</taxon>
    </lineage>
</organism>
<accession>A0A812I675</accession>
<feature type="region of interest" description="Disordered" evidence="2">
    <location>
        <begin position="184"/>
        <end position="209"/>
    </location>
</feature>
<evidence type="ECO:0000256" key="1">
    <source>
        <dbReference type="SAM" id="Coils"/>
    </source>
</evidence>
<dbReference type="AlphaFoldDB" id="A0A812I675"/>
<evidence type="ECO:0000256" key="2">
    <source>
        <dbReference type="SAM" id="MobiDB-lite"/>
    </source>
</evidence>
<dbReference type="Proteomes" id="UP000604046">
    <property type="component" value="Unassembled WGS sequence"/>
</dbReference>
<gene>
    <name evidence="3" type="ORF">SNAT2548_LOCUS3104</name>
</gene>
<dbReference type="EMBL" id="CAJNDS010000191">
    <property type="protein sequence ID" value="CAE7024684.1"/>
    <property type="molecule type" value="Genomic_DNA"/>
</dbReference>